<feature type="compositionally biased region" description="Polar residues" evidence="1">
    <location>
        <begin position="208"/>
        <end position="222"/>
    </location>
</feature>
<feature type="region of interest" description="Disordered" evidence="1">
    <location>
        <begin position="445"/>
        <end position="483"/>
    </location>
</feature>
<dbReference type="InterPro" id="IPR016024">
    <property type="entry name" value="ARM-type_fold"/>
</dbReference>
<sequence>AVSPIKLRPESRDTATSPIKLQPVCKDTAESPIKFPRNNAVSGYLSANHQIPIKECLELNDRNNLCNSDDTEIEMILNTMRFTHEVITPIPPTPTIPVRTRSKVLAKANKHTDNEVSELLRESKEQANVGHLVKKVRNTKKLPYITFKCQKNKKIMEDCNIRDVNGENKTASYIKLVNADSELITIIEVIEDPTSSEESGIIEEYKENTNNNSSKRTLSNTFDQEKEVEDVGDESLSRQNTDTIDEIGNKSIMRAKPKKLTRLQKLRKTLIPQSKIKKDVLPPARKLRARIEQLQINKKKAKASELKVTLSSDEAYQKAVKIMAELKLKENTTKVKTINGKKRHSMPSSLVSKIDNENNGNETHVANCILTRSRIKRLSLSHDKDAVDVLSQTKINETMNEFKLRDKVQVKDDAEMPPIFDKKRSKCTFVDKPIELSTRILRSYSRRMSEESESERCESDTTDKVTQKCQSLSVPKAQSDSHKSEVVGIDKIIQHNNSPLVSKTQSIPENANSSTELVDYNDLGLFDDEPCPKKIKIHENNNNNPVQENNNVSGIILNPQDSVLCKMIDRYGIKTIKNMPKKIPESVIKAVSKKLEDGIAHIIKLPMSDTKNAMNKLANDMQRWTWKDFLRGLILYLMEPTRKLELYNKINAVNAPSMTNSEQVLLYIVTRLRACWQDVDLFDCIFSQIEYTLFKLNNAPEFDAIESLSHFYAILCKYVKAKNRLRIFVLDAMYCLQYKAVPLIKQCIEVWFHILPLAHLGIAKSPLVTCVVYLLHYYKCEDKFNRVQDIRHILHHKYYFNITDWNETRILEMFKHAIHELRDNPVERKMMRLALIILAKRQGPQWCQNKLIKNILLPVIDGSQADVSDIVKAFCVSMLGPLLKPYPMDMKVHCEIILNQLLDMLDHNHSPRVQEAIYSSLISMSKHNQTRVIQALLSWHPQKISTDAENIIKCYVKEKPVRVWKTILSKISLVR</sequence>
<evidence type="ECO:0000313" key="2">
    <source>
        <dbReference type="EMBL" id="JAT84672.1"/>
    </source>
</evidence>
<feature type="compositionally biased region" description="Basic and acidic residues" evidence="1">
    <location>
        <begin position="447"/>
        <end position="466"/>
    </location>
</feature>
<dbReference type="AlphaFoldDB" id="A0A1E1WCE7"/>
<feature type="compositionally biased region" description="Polar residues" evidence="1">
    <location>
        <begin position="467"/>
        <end position="478"/>
    </location>
</feature>
<dbReference type="OrthoDB" id="6368736at2759"/>
<evidence type="ECO:0000256" key="1">
    <source>
        <dbReference type="SAM" id="MobiDB-lite"/>
    </source>
</evidence>
<feature type="region of interest" description="Disordered" evidence="1">
    <location>
        <begin position="208"/>
        <end position="237"/>
    </location>
</feature>
<accession>A0A1E1WCE7</accession>
<dbReference type="SUPFAM" id="SSF48371">
    <property type="entry name" value="ARM repeat"/>
    <property type="match status" value="1"/>
</dbReference>
<gene>
    <name evidence="2" type="ORF">g.11542</name>
</gene>
<feature type="non-terminal residue" evidence="2">
    <location>
        <position position="1"/>
    </location>
</feature>
<reference evidence="2" key="1">
    <citation type="submission" date="2015-09" db="EMBL/GenBank/DDBJ databases">
        <title>De novo assembly of Pectinophora gossypiella (Pink Bollworm) gut transcriptome.</title>
        <authorList>
            <person name="Tassone E.E."/>
        </authorList>
    </citation>
    <scope>NUCLEOTIDE SEQUENCE</scope>
</reference>
<name>A0A1E1WCE7_PECGO</name>
<dbReference type="EMBL" id="GDQN01006382">
    <property type="protein sequence ID" value="JAT84672.1"/>
    <property type="molecule type" value="Transcribed_RNA"/>
</dbReference>
<protein>
    <submittedName>
        <fullName evidence="2">Uncharacterized protein</fullName>
    </submittedName>
</protein>
<proteinExistence type="predicted"/>
<organism evidence="2">
    <name type="scientific">Pectinophora gossypiella</name>
    <name type="common">Cotton pink bollworm</name>
    <name type="synonym">Depressaria gossypiella</name>
    <dbReference type="NCBI Taxonomy" id="13191"/>
    <lineage>
        <taxon>Eukaryota</taxon>
        <taxon>Metazoa</taxon>
        <taxon>Ecdysozoa</taxon>
        <taxon>Arthropoda</taxon>
        <taxon>Hexapoda</taxon>
        <taxon>Insecta</taxon>
        <taxon>Pterygota</taxon>
        <taxon>Neoptera</taxon>
        <taxon>Endopterygota</taxon>
        <taxon>Lepidoptera</taxon>
        <taxon>Glossata</taxon>
        <taxon>Ditrysia</taxon>
        <taxon>Gelechioidea</taxon>
        <taxon>Gelechiidae</taxon>
        <taxon>Apatetrinae</taxon>
        <taxon>Pectinophora</taxon>
    </lineage>
</organism>